<dbReference type="PANTHER" id="PTHR24252:SF7">
    <property type="entry name" value="HYALIN"/>
    <property type="match status" value="1"/>
</dbReference>
<keyword evidence="2" id="KW-1015">Disulfide bond</keyword>
<comment type="caution">
    <text evidence="8">The sequence shown here is derived from an EMBL/GenBank/DDBJ whole genome shotgun (WGS) entry which is preliminary data.</text>
</comment>
<gene>
    <name evidence="8" type="primary">KLKB1</name>
    <name evidence="8" type="ORF">EVAR_93464_1</name>
</gene>
<feature type="region of interest" description="Disordered" evidence="6">
    <location>
        <begin position="171"/>
        <end position="201"/>
    </location>
</feature>
<dbReference type="GO" id="GO:0006508">
    <property type="term" value="P:proteolysis"/>
    <property type="evidence" value="ECO:0007669"/>
    <property type="project" value="UniProtKB-KW"/>
</dbReference>
<dbReference type="OrthoDB" id="10012881at2759"/>
<accession>A0A4C1TML2</accession>
<reference evidence="8 9" key="1">
    <citation type="journal article" date="2019" name="Commun. Biol.">
        <title>The bagworm genome reveals a unique fibroin gene that provides high tensile strength.</title>
        <authorList>
            <person name="Kono N."/>
            <person name="Nakamura H."/>
            <person name="Ohtoshi R."/>
            <person name="Tomita M."/>
            <person name="Numata K."/>
            <person name="Arakawa K."/>
        </authorList>
    </citation>
    <scope>NUCLEOTIDE SEQUENCE [LARGE SCALE GENOMIC DNA]</scope>
</reference>
<name>A0A4C1TML2_EUMVA</name>
<dbReference type="PROSITE" id="PS50240">
    <property type="entry name" value="TRYPSIN_DOM"/>
    <property type="match status" value="1"/>
</dbReference>
<dbReference type="FunFam" id="2.40.10.10:FF:000002">
    <property type="entry name" value="Transmembrane protease serine"/>
    <property type="match status" value="1"/>
</dbReference>
<dbReference type="Gene3D" id="2.40.10.10">
    <property type="entry name" value="Trypsin-like serine proteases"/>
    <property type="match status" value="3"/>
</dbReference>
<evidence type="ECO:0000313" key="9">
    <source>
        <dbReference type="Proteomes" id="UP000299102"/>
    </source>
</evidence>
<evidence type="ECO:0000256" key="1">
    <source>
        <dbReference type="ARBA" id="ARBA00022729"/>
    </source>
</evidence>
<dbReference type="PANTHER" id="PTHR24252">
    <property type="entry name" value="ACROSIN-RELATED"/>
    <property type="match status" value="1"/>
</dbReference>
<keyword evidence="9" id="KW-1185">Reference proteome</keyword>
<feature type="compositionally biased region" description="Acidic residues" evidence="6">
    <location>
        <begin position="186"/>
        <end position="195"/>
    </location>
</feature>
<dbReference type="InterPro" id="IPR018114">
    <property type="entry name" value="TRYPSIN_HIS"/>
</dbReference>
<evidence type="ECO:0000256" key="2">
    <source>
        <dbReference type="ARBA" id="ARBA00023157"/>
    </source>
</evidence>
<evidence type="ECO:0000256" key="3">
    <source>
        <dbReference type="ARBA" id="ARBA00023180"/>
    </source>
</evidence>
<dbReference type="FunFam" id="2.40.10.10:FF:000028">
    <property type="entry name" value="Serine protease easter"/>
    <property type="match status" value="1"/>
</dbReference>
<dbReference type="Pfam" id="PF00089">
    <property type="entry name" value="Trypsin"/>
    <property type="match status" value="2"/>
</dbReference>
<evidence type="ECO:0000256" key="5">
    <source>
        <dbReference type="RuleBase" id="RU363034"/>
    </source>
</evidence>
<sequence length="404" mass="45495">MLCSLVTLSRTEVPESIEISSTDPQNSRILDWIINILRPKTTTTPKPSEDCPYCECGVPYTTRRIVGGYETKKNEFVWMILLLYRDSFYCGGSSINDYYVMTAGHCTAGFRKELITVRFLEHDRSSPNETNTIDRKVAEIIRHPLYNPANYDNDIALLKLDRRIQFNNALKKPIPNGMSNDYSGDRDDDESEPEKDENSGIWPVCLPEPDLSYTNYTAVVTGWGLTQEGGQTSDTLQEQRATCLVLLRKEAIIRLEALRSRVTLVDFGASRSTCKVDCYFVLGSQQQIYISSPITISRTKFDAAFLDLVYVPVMSNEDCNRAYRGRITDNMLCAGAPEGGRDACQGDSGGPLHVFDNETNVYQEIGVVSWGDGCARPESPGVYTRVNKYLVWIRENTKDACYCD</sequence>
<dbReference type="AlphaFoldDB" id="A0A4C1TML2"/>
<dbReference type="InterPro" id="IPR043504">
    <property type="entry name" value="Peptidase_S1_PA_chymotrypsin"/>
</dbReference>
<protein>
    <submittedName>
        <fullName evidence="8">Plasma kallikrein</fullName>
    </submittedName>
</protein>
<dbReference type="InterPro" id="IPR009003">
    <property type="entry name" value="Peptidase_S1_PA"/>
</dbReference>
<dbReference type="PROSITE" id="PS00134">
    <property type="entry name" value="TRYPSIN_HIS"/>
    <property type="match status" value="1"/>
</dbReference>
<evidence type="ECO:0000256" key="6">
    <source>
        <dbReference type="SAM" id="MobiDB-lite"/>
    </source>
</evidence>
<evidence type="ECO:0000313" key="8">
    <source>
        <dbReference type="EMBL" id="GBP14591.1"/>
    </source>
</evidence>
<dbReference type="PROSITE" id="PS00135">
    <property type="entry name" value="TRYPSIN_SER"/>
    <property type="match status" value="1"/>
</dbReference>
<dbReference type="InterPro" id="IPR001314">
    <property type="entry name" value="Peptidase_S1A"/>
</dbReference>
<keyword evidence="1" id="KW-0732">Signal</keyword>
<dbReference type="CDD" id="cd00190">
    <property type="entry name" value="Tryp_SPc"/>
    <property type="match status" value="1"/>
</dbReference>
<dbReference type="STRING" id="151549.A0A4C1TML2"/>
<dbReference type="GO" id="GO:0004252">
    <property type="term" value="F:serine-type endopeptidase activity"/>
    <property type="evidence" value="ECO:0007669"/>
    <property type="project" value="InterPro"/>
</dbReference>
<dbReference type="SMART" id="SM00020">
    <property type="entry name" value="Tryp_SPc"/>
    <property type="match status" value="1"/>
</dbReference>
<evidence type="ECO:0000259" key="7">
    <source>
        <dbReference type="PROSITE" id="PS50240"/>
    </source>
</evidence>
<dbReference type="InterPro" id="IPR033116">
    <property type="entry name" value="TRYPSIN_SER"/>
</dbReference>
<keyword evidence="5" id="KW-0720">Serine protease</keyword>
<feature type="domain" description="Peptidase S1" evidence="7">
    <location>
        <begin position="65"/>
        <end position="398"/>
    </location>
</feature>
<dbReference type="SUPFAM" id="SSF50494">
    <property type="entry name" value="Trypsin-like serine proteases"/>
    <property type="match status" value="2"/>
</dbReference>
<dbReference type="InterPro" id="IPR001254">
    <property type="entry name" value="Trypsin_dom"/>
</dbReference>
<keyword evidence="3" id="KW-0325">Glycoprotein</keyword>
<dbReference type="Proteomes" id="UP000299102">
    <property type="component" value="Unassembled WGS sequence"/>
</dbReference>
<organism evidence="8 9">
    <name type="scientific">Eumeta variegata</name>
    <name type="common">Bagworm moth</name>
    <name type="synonym">Eumeta japonica</name>
    <dbReference type="NCBI Taxonomy" id="151549"/>
    <lineage>
        <taxon>Eukaryota</taxon>
        <taxon>Metazoa</taxon>
        <taxon>Ecdysozoa</taxon>
        <taxon>Arthropoda</taxon>
        <taxon>Hexapoda</taxon>
        <taxon>Insecta</taxon>
        <taxon>Pterygota</taxon>
        <taxon>Neoptera</taxon>
        <taxon>Endopterygota</taxon>
        <taxon>Lepidoptera</taxon>
        <taxon>Glossata</taxon>
        <taxon>Ditrysia</taxon>
        <taxon>Tineoidea</taxon>
        <taxon>Psychidae</taxon>
        <taxon>Oiketicinae</taxon>
        <taxon>Eumeta</taxon>
    </lineage>
</organism>
<keyword evidence="5" id="KW-0645">Protease</keyword>
<dbReference type="EMBL" id="BGZK01000065">
    <property type="protein sequence ID" value="GBP14591.1"/>
    <property type="molecule type" value="Genomic_DNA"/>
</dbReference>
<evidence type="ECO:0000256" key="4">
    <source>
        <dbReference type="ARBA" id="ARBA00024195"/>
    </source>
</evidence>
<proteinExistence type="inferred from homology"/>
<keyword evidence="5" id="KW-0378">Hydrolase</keyword>
<comment type="similarity">
    <text evidence="4">Belongs to the peptidase S1 family. CLIP subfamily.</text>
</comment>
<dbReference type="PRINTS" id="PR00722">
    <property type="entry name" value="CHYMOTRYPSIN"/>
</dbReference>